<dbReference type="InterPro" id="IPR042178">
    <property type="entry name" value="Serpin_sf_1"/>
</dbReference>
<dbReference type="Proteomes" id="UP000663829">
    <property type="component" value="Unassembled WGS sequence"/>
</dbReference>
<comment type="similarity">
    <text evidence="1">Belongs to the serpin family.</text>
</comment>
<proteinExistence type="inferred from homology"/>
<evidence type="ECO:0000259" key="2">
    <source>
        <dbReference type="SMART" id="SM00093"/>
    </source>
</evidence>
<evidence type="ECO:0000313" key="4">
    <source>
        <dbReference type="EMBL" id="CAF4024618.1"/>
    </source>
</evidence>
<dbReference type="Gene3D" id="2.30.39.10">
    <property type="entry name" value="Alpha-1-antitrypsin, domain 1"/>
    <property type="match status" value="1"/>
</dbReference>
<dbReference type="SMART" id="SM00093">
    <property type="entry name" value="SERPIN"/>
    <property type="match status" value="1"/>
</dbReference>
<dbReference type="AlphaFoldDB" id="A0A815A968"/>
<dbReference type="PROSITE" id="PS00284">
    <property type="entry name" value="SERPIN"/>
    <property type="match status" value="1"/>
</dbReference>
<dbReference type="Gene3D" id="3.30.497.10">
    <property type="entry name" value="Antithrombin, subunit I, domain 2"/>
    <property type="match status" value="1"/>
</dbReference>
<reference evidence="3" key="1">
    <citation type="submission" date="2021-02" db="EMBL/GenBank/DDBJ databases">
        <authorList>
            <person name="Nowell W R."/>
        </authorList>
    </citation>
    <scope>NUCLEOTIDE SEQUENCE</scope>
</reference>
<evidence type="ECO:0000313" key="3">
    <source>
        <dbReference type="EMBL" id="CAF1253704.1"/>
    </source>
</evidence>
<dbReference type="InterPro" id="IPR023796">
    <property type="entry name" value="Serpin_dom"/>
</dbReference>
<dbReference type="OrthoDB" id="671595at2759"/>
<keyword evidence="5" id="KW-1185">Reference proteome</keyword>
<name>A0A815A968_9BILA</name>
<dbReference type="InterPro" id="IPR023795">
    <property type="entry name" value="Serpin_CS"/>
</dbReference>
<accession>A0A815A968</accession>
<dbReference type="InterPro" id="IPR036186">
    <property type="entry name" value="Serpin_sf"/>
</dbReference>
<organism evidence="3 5">
    <name type="scientific">Didymodactylos carnosus</name>
    <dbReference type="NCBI Taxonomy" id="1234261"/>
    <lineage>
        <taxon>Eukaryota</taxon>
        <taxon>Metazoa</taxon>
        <taxon>Spiralia</taxon>
        <taxon>Gnathifera</taxon>
        <taxon>Rotifera</taxon>
        <taxon>Eurotatoria</taxon>
        <taxon>Bdelloidea</taxon>
        <taxon>Philodinida</taxon>
        <taxon>Philodinidae</taxon>
        <taxon>Didymodactylos</taxon>
    </lineage>
</organism>
<feature type="domain" description="Serpin" evidence="2">
    <location>
        <begin position="12"/>
        <end position="370"/>
    </location>
</feature>
<protein>
    <recommendedName>
        <fullName evidence="2">Serpin domain-containing protein</fullName>
    </recommendedName>
</protein>
<dbReference type="EMBL" id="CAJNOQ010010504">
    <property type="protein sequence ID" value="CAF1253704.1"/>
    <property type="molecule type" value="Genomic_DNA"/>
</dbReference>
<sequence>MRRTNQVPRFIHNFHTILYDKADNFSSHKTENIMFSPRKLGARGETLKQISTILNNKNDVNHRDISDYTEIINHLFLDEQTRQYEINGTFIDELKDQYNCDIELIDFQQQAVVLEKVNLLIQGQTGNGFPKKYLPLNTTMLFINYVYFKAMWLFQFEKHDTSNNHEFYTDQDDIISNYTLMFVRRPFRYSDLTSELGAQIVHLPLINDYESSIKFVFTIVLPNRNVKLIDVLTKIMNRRQQRLLSFNSAPHHYKQIDLYLPKLSIKSFFDLKSYLIELGMKDAFDSNQADFSVITLRSGRQLFLENVVHTTMLNVNEVGIEEASLAFNTGPLPMCDMNPDVEFKCDRPFFFMINEIKTDAILFMGKYSLP</sequence>
<dbReference type="PANTHER" id="PTHR11461:SF372">
    <property type="entry name" value="ACCESSORY GLAND PROTEIN ACP76A-RELATED"/>
    <property type="match status" value="1"/>
</dbReference>
<gene>
    <name evidence="3" type="ORF">GPM918_LOCUS26258</name>
    <name evidence="4" type="ORF">SRO942_LOCUS26370</name>
</gene>
<dbReference type="EMBL" id="CAJOBC010015599">
    <property type="protein sequence ID" value="CAF4024618.1"/>
    <property type="molecule type" value="Genomic_DNA"/>
</dbReference>
<dbReference type="InterPro" id="IPR042185">
    <property type="entry name" value="Serpin_sf_2"/>
</dbReference>
<dbReference type="Proteomes" id="UP000681722">
    <property type="component" value="Unassembled WGS sequence"/>
</dbReference>
<dbReference type="SUPFAM" id="SSF56574">
    <property type="entry name" value="Serpins"/>
    <property type="match status" value="1"/>
</dbReference>
<comment type="caution">
    <text evidence="3">The sequence shown here is derived from an EMBL/GenBank/DDBJ whole genome shotgun (WGS) entry which is preliminary data.</text>
</comment>
<evidence type="ECO:0000313" key="5">
    <source>
        <dbReference type="Proteomes" id="UP000663829"/>
    </source>
</evidence>
<dbReference type="GO" id="GO:0005615">
    <property type="term" value="C:extracellular space"/>
    <property type="evidence" value="ECO:0007669"/>
    <property type="project" value="InterPro"/>
</dbReference>
<evidence type="ECO:0000256" key="1">
    <source>
        <dbReference type="RuleBase" id="RU000411"/>
    </source>
</evidence>
<dbReference type="Pfam" id="PF00079">
    <property type="entry name" value="Serpin"/>
    <property type="match status" value="1"/>
</dbReference>
<dbReference type="PANTHER" id="PTHR11461">
    <property type="entry name" value="SERINE PROTEASE INHIBITOR, SERPIN"/>
    <property type="match status" value="1"/>
</dbReference>
<dbReference type="InterPro" id="IPR000215">
    <property type="entry name" value="Serpin_fam"/>
</dbReference>
<dbReference type="CDD" id="cd00172">
    <property type="entry name" value="serpin"/>
    <property type="match status" value="1"/>
</dbReference>
<dbReference type="GO" id="GO:0004867">
    <property type="term" value="F:serine-type endopeptidase inhibitor activity"/>
    <property type="evidence" value="ECO:0007669"/>
    <property type="project" value="InterPro"/>
</dbReference>